<evidence type="ECO:0000313" key="11">
    <source>
        <dbReference type="EMBL" id="AQK45139.1"/>
    </source>
</evidence>
<dbReference type="Pfam" id="PF23628">
    <property type="entry name" value="ARM_LIN_C"/>
    <property type="match status" value="1"/>
</dbReference>
<dbReference type="Gene3D" id="3.40.850.10">
    <property type="entry name" value="Kinesin motor domain"/>
    <property type="match status" value="1"/>
</dbReference>
<gene>
    <name evidence="11" type="ORF">ZEAMMB73_Zm00001d025951</name>
</gene>
<evidence type="ECO:0000256" key="6">
    <source>
        <dbReference type="ARBA" id="ARBA00023175"/>
    </source>
</evidence>
<feature type="compositionally biased region" description="Polar residues" evidence="9">
    <location>
        <begin position="490"/>
        <end position="511"/>
    </location>
</feature>
<comment type="similarity">
    <text evidence="1">Belongs to the TRAFAC class myosin-kinesin ATPase superfamily. Kinesin family. KIN-7 subfamily.</text>
</comment>
<dbReference type="InterPro" id="IPR027640">
    <property type="entry name" value="Kinesin-like_fam"/>
</dbReference>
<keyword evidence="2" id="KW-0493">Microtubule</keyword>
<dbReference type="PANTHER" id="PTHR47968">
    <property type="entry name" value="CENTROMERE PROTEIN E"/>
    <property type="match status" value="1"/>
</dbReference>
<dbReference type="PRINTS" id="PR00380">
    <property type="entry name" value="KINESINHEAVY"/>
</dbReference>
<evidence type="ECO:0000256" key="7">
    <source>
        <dbReference type="PROSITE-ProRule" id="PRU00283"/>
    </source>
</evidence>
<evidence type="ECO:0000256" key="2">
    <source>
        <dbReference type="ARBA" id="ARBA00022701"/>
    </source>
</evidence>
<dbReference type="ExpressionAtlas" id="A0A1D6JB30">
    <property type="expression patterns" value="baseline and differential"/>
</dbReference>
<dbReference type="InterPro" id="IPR019821">
    <property type="entry name" value="Kinesin_motor_CS"/>
</dbReference>
<evidence type="ECO:0000256" key="5">
    <source>
        <dbReference type="ARBA" id="ARBA00023054"/>
    </source>
</evidence>
<feature type="region of interest" description="Disordered" evidence="9">
    <location>
        <begin position="547"/>
        <end position="587"/>
    </location>
</feature>
<dbReference type="InterPro" id="IPR036961">
    <property type="entry name" value="Kinesin_motor_dom_sf"/>
</dbReference>
<dbReference type="InParanoid" id="A0A1D6JB30"/>
<keyword evidence="5 8" id="KW-0175">Coiled coil</keyword>
<dbReference type="GO" id="GO:0005524">
    <property type="term" value="F:ATP binding"/>
    <property type="evidence" value="ECO:0007669"/>
    <property type="project" value="UniProtKB-UniRule"/>
</dbReference>
<keyword evidence="4 7" id="KW-0067">ATP-binding</keyword>
<feature type="compositionally biased region" description="Polar residues" evidence="9">
    <location>
        <begin position="557"/>
        <end position="587"/>
    </location>
</feature>
<feature type="region of interest" description="Disordered" evidence="9">
    <location>
        <begin position="605"/>
        <end position="627"/>
    </location>
</feature>
<evidence type="ECO:0000256" key="1">
    <source>
        <dbReference type="ARBA" id="ARBA00007310"/>
    </source>
</evidence>
<dbReference type="SMART" id="SM00129">
    <property type="entry name" value="KISc"/>
    <property type="match status" value="1"/>
</dbReference>
<feature type="compositionally biased region" description="Basic and acidic residues" evidence="9">
    <location>
        <begin position="523"/>
        <end position="533"/>
    </location>
</feature>
<organism evidence="11">
    <name type="scientific">Zea mays</name>
    <name type="common">Maize</name>
    <dbReference type="NCBI Taxonomy" id="4577"/>
    <lineage>
        <taxon>Eukaryota</taxon>
        <taxon>Viridiplantae</taxon>
        <taxon>Streptophyta</taxon>
        <taxon>Embryophyta</taxon>
        <taxon>Tracheophyta</taxon>
        <taxon>Spermatophyta</taxon>
        <taxon>Magnoliopsida</taxon>
        <taxon>Liliopsida</taxon>
        <taxon>Poales</taxon>
        <taxon>Poaceae</taxon>
        <taxon>PACMAD clade</taxon>
        <taxon>Panicoideae</taxon>
        <taxon>Andropogonodae</taxon>
        <taxon>Andropogoneae</taxon>
        <taxon>Tripsacinae</taxon>
        <taxon>Zea</taxon>
    </lineage>
</organism>
<dbReference type="EMBL" id="CM000786">
    <property type="protein sequence ID" value="AQK45104.1"/>
    <property type="molecule type" value="Genomic_DNA"/>
</dbReference>
<feature type="compositionally biased region" description="Low complexity" evidence="9">
    <location>
        <begin position="617"/>
        <end position="627"/>
    </location>
</feature>
<dbReference type="SUPFAM" id="SSF52540">
    <property type="entry name" value="P-loop containing nucleoside triphosphate hydrolases"/>
    <property type="match status" value="1"/>
</dbReference>
<dbReference type="STRING" id="4577.A0A1D6JB30"/>
<evidence type="ECO:0000256" key="3">
    <source>
        <dbReference type="ARBA" id="ARBA00022741"/>
    </source>
</evidence>
<dbReference type="EMBL" id="CM000786">
    <property type="protein sequence ID" value="AQK45107.1"/>
    <property type="molecule type" value="Genomic_DNA"/>
</dbReference>
<dbReference type="Pfam" id="PF11995">
    <property type="entry name" value="DUF3490"/>
    <property type="match status" value="1"/>
</dbReference>
<evidence type="ECO:0000256" key="8">
    <source>
        <dbReference type="SAM" id="Coils"/>
    </source>
</evidence>
<dbReference type="EMBL" id="CM000786">
    <property type="protein sequence ID" value="AQK45093.1"/>
    <property type="molecule type" value="Genomic_DNA"/>
</dbReference>
<evidence type="ECO:0000259" key="10">
    <source>
        <dbReference type="PROSITE" id="PS50067"/>
    </source>
</evidence>
<evidence type="ECO:0000256" key="9">
    <source>
        <dbReference type="SAM" id="MobiDB-lite"/>
    </source>
</evidence>
<dbReference type="FunCoup" id="A0A1D6JB30">
    <property type="interactions" value="16"/>
</dbReference>
<dbReference type="CDD" id="cd01374">
    <property type="entry name" value="KISc_CENP_E"/>
    <property type="match status" value="1"/>
</dbReference>
<dbReference type="PROSITE" id="PS00411">
    <property type="entry name" value="KINESIN_MOTOR_1"/>
    <property type="match status" value="1"/>
</dbReference>
<dbReference type="EMBL" id="CM000786">
    <property type="protein sequence ID" value="AQK45125.1"/>
    <property type="molecule type" value="Genomic_DNA"/>
</dbReference>
<feature type="binding site" evidence="7">
    <location>
        <begin position="120"/>
        <end position="127"/>
    </location>
    <ligand>
        <name>ATP</name>
        <dbReference type="ChEBI" id="CHEBI:30616"/>
    </ligand>
</feature>
<dbReference type="InterPro" id="IPR055566">
    <property type="entry name" value="ARM_LIN"/>
</dbReference>
<reference evidence="11" key="1">
    <citation type="submission" date="2015-12" db="EMBL/GenBank/DDBJ databases">
        <title>Update maize B73 reference genome by single molecule sequencing technologies.</title>
        <authorList>
            <consortium name="Maize Genome Sequencing Project"/>
            <person name="Ware D."/>
        </authorList>
    </citation>
    <scope>NUCLEOTIDE SEQUENCE</scope>
    <source>
        <tissue evidence="11">Seedling</tissue>
    </source>
</reference>
<dbReference type="EMBL" id="CM000786">
    <property type="protein sequence ID" value="AQK45139.1"/>
    <property type="molecule type" value="Genomic_DNA"/>
</dbReference>
<dbReference type="PANTHER" id="PTHR47968:SF18">
    <property type="entry name" value="KINESIN-LIKE PROTEIN KIN-7F"/>
    <property type="match status" value="1"/>
</dbReference>
<dbReference type="InterPro" id="IPR027417">
    <property type="entry name" value="P-loop_NTPase"/>
</dbReference>
<protein>
    <submittedName>
        <fullName evidence="11">Kinesin-related protein15</fullName>
    </submittedName>
</protein>
<dbReference type="PROSITE" id="PS50067">
    <property type="entry name" value="KINESIN_MOTOR_2"/>
    <property type="match status" value="1"/>
</dbReference>
<keyword evidence="6 7" id="KW-0505">Motor protein</keyword>
<dbReference type="EMBL" id="CM000786">
    <property type="protein sequence ID" value="AQK45122.1"/>
    <property type="molecule type" value="Genomic_DNA"/>
</dbReference>
<accession>A0A1D6JB30</accession>
<dbReference type="Pfam" id="PF00225">
    <property type="entry name" value="Kinesin"/>
    <property type="match status" value="1"/>
</dbReference>
<name>A0A1D6JB30_MAIZE</name>
<dbReference type="AlphaFoldDB" id="A0A1D6JB30"/>
<dbReference type="IntAct" id="A0A1D6JB30">
    <property type="interactions" value="7"/>
</dbReference>
<keyword evidence="3 7" id="KW-0547">Nucleotide-binding</keyword>
<feature type="region of interest" description="Disordered" evidence="9">
    <location>
        <begin position="484"/>
        <end position="533"/>
    </location>
</feature>
<dbReference type="EMBL" id="CM000786">
    <property type="protein sequence ID" value="AQK45128.1"/>
    <property type="molecule type" value="Genomic_DNA"/>
</dbReference>
<dbReference type="GO" id="GO:0007018">
    <property type="term" value="P:microtubule-based movement"/>
    <property type="evidence" value="ECO:0007669"/>
    <property type="project" value="InterPro"/>
</dbReference>
<dbReference type="GO" id="GO:0008017">
    <property type="term" value="F:microtubule binding"/>
    <property type="evidence" value="ECO:0007669"/>
    <property type="project" value="InterPro"/>
</dbReference>
<evidence type="ECO:0000256" key="4">
    <source>
        <dbReference type="ARBA" id="ARBA00022840"/>
    </source>
</evidence>
<proteinExistence type="inferred from homology"/>
<dbReference type="GO" id="GO:0005874">
    <property type="term" value="C:microtubule"/>
    <property type="evidence" value="ECO:0007669"/>
    <property type="project" value="UniProtKB-KW"/>
</dbReference>
<sequence>MGAIGGDAPVQWDKVDGAEVANGGGGGAAGRLEKILVSVRLRPLSDKEISRGDPAEWECINDTTIISRSTFPDRPTAPTAYSFDRVFRSDCTTKEVYEEGTKAVALSVVSGINSSVFAYGQTSSGKTYTMTGITEYTAADIYDYIAKHEERAFVLKFSAIEIYNEVVRDLLSAENTSLRLWDDAEKGTYVENLTEVTLRDSDHLKELISTCEAQRRTGETYLNENSSRSHQILKLTIESSAHEFLGKDKSTTLVASVNFVDLAGSERASQALSAGTRLKEGCHINRSLLTLGTVIRKLSKVRNGHIPYRDSKLTRILQPSLGGNARTAIICTMSPARSHMEQSRNTLLFASCAKEVVTNAQVNVVMSDKALVKQLQKELARLESELRCPASYSGLEALVREKDNQIRKMDKEIKELKLHRDLAQSRLQDLLKVVGDNHGSKHPLASSARNFTFDVPQPCEDEQSTTSEAISSGQNFRLQGRLTTQRDYRSQQSENDVQFATPLSYSISSPPFSGMPPTNGRNDNSHISDEDSEDLCKEVRCIETNETEENECLESSAVGSNSLQDSNLASSMHGNDNTNRSVNSGRNDASSITLEQHLENVKKPFANPGMDLGSSTRNSSSSKVIGRSRSCRSLMGSTLLEDLEKEVCTPPSRSFMDYPGRPETCQRRVPALNYDAESEALSRAGSMLSEITTTRGGLKENSSAAGDTEFVAGIGEFVAELKEMAQGHNGELAEGTIRSVGLDPIMDILQSPSRWPLEFEKKQQEIIDLWHGCNVSLVHRTYFFLLFKGDPADAIYMEVELRRLSFLKNTYSNGSMGYDMVAGSLSTSLVSSAKKLQREREMLCRQMQKRLTIQERESLYTKWGVSLSSKRRRLQVARRLWTETRDLEHVRESASLVARLIGLLEPGKALREMFGLSFAPQQSTRRSHSSWRREMVELLLHGSRAESIVEAMDVLLEYLRSLPAEEQAPIAVLLMCLDALVEPNRNSTYREEAIKTIARSLRCCLSEDTAVPSTRRALLLLLRRPSRRGLDAGTCRLR</sequence>
<feature type="coiled-coil region" evidence="8">
    <location>
        <begin position="365"/>
        <end position="426"/>
    </location>
</feature>
<dbReference type="InterPro" id="IPR021881">
    <property type="entry name" value="NACK_C"/>
</dbReference>
<feature type="region of interest" description="Disordered" evidence="9">
    <location>
        <begin position="459"/>
        <end position="478"/>
    </location>
</feature>
<feature type="compositionally biased region" description="Polar residues" evidence="9">
    <location>
        <begin position="464"/>
        <end position="478"/>
    </location>
</feature>
<dbReference type="SMR" id="A0A1D6JB30"/>
<dbReference type="GO" id="GO:0003777">
    <property type="term" value="F:microtubule motor activity"/>
    <property type="evidence" value="ECO:0007669"/>
    <property type="project" value="InterPro"/>
</dbReference>
<dbReference type="FunFam" id="3.40.850.10:FF:000016">
    <property type="entry name" value="Kinesin-like protein"/>
    <property type="match status" value="1"/>
</dbReference>
<feature type="domain" description="Kinesin motor" evidence="10">
    <location>
        <begin position="34"/>
        <end position="356"/>
    </location>
</feature>
<dbReference type="InterPro" id="IPR001752">
    <property type="entry name" value="Kinesin_motor_dom"/>
</dbReference>